<gene>
    <name evidence="2" type="ORF">CT0861_09149</name>
</gene>
<keyword evidence="3" id="KW-1185">Reference proteome</keyword>
<dbReference type="EMBL" id="LFIV01000036">
    <property type="protein sequence ID" value="KZL74114.1"/>
    <property type="molecule type" value="Genomic_DNA"/>
</dbReference>
<keyword evidence="1" id="KW-0472">Membrane</keyword>
<sequence length="87" mass="9560">MDCNLVWFVLTVKGVLVVFFLGRVIGGVAGWRDLPGVDEPPSTSVTKIMQNSALAAVGWRYGPDIPLQVCFQGPDASVRRSQYMVIY</sequence>
<comment type="caution">
    <text evidence="2">The sequence shown here is derived from an EMBL/GenBank/DDBJ whole genome shotgun (WGS) entry which is preliminary data.</text>
</comment>
<keyword evidence="1" id="KW-0812">Transmembrane</keyword>
<keyword evidence="1" id="KW-1133">Transmembrane helix</keyword>
<dbReference type="AlphaFoldDB" id="A0A166V3E4"/>
<evidence type="ECO:0000256" key="1">
    <source>
        <dbReference type="SAM" id="Phobius"/>
    </source>
</evidence>
<feature type="transmembrane region" description="Helical" evidence="1">
    <location>
        <begin position="6"/>
        <end position="25"/>
    </location>
</feature>
<reference evidence="2 3" key="1">
    <citation type="submission" date="2015-06" db="EMBL/GenBank/DDBJ databases">
        <title>Survival trade-offs in plant roots during colonization by closely related pathogenic and mutualistic fungi.</title>
        <authorList>
            <person name="Hacquard S."/>
            <person name="Kracher B."/>
            <person name="Hiruma K."/>
            <person name="Weinman A."/>
            <person name="Muench P."/>
            <person name="Garrido Oter R."/>
            <person name="Ver Loren van Themaat E."/>
            <person name="Dallerey J.-F."/>
            <person name="Damm U."/>
            <person name="Henrissat B."/>
            <person name="Lespinet O."/>
            <person name="Thon M."/>
            <person name="Kemen E."/>
            <person name="McHardy A.C."/>
            <person name="Schulze-Lefert P."/>
            <person name="O'Connell R.J."/>
        </authorList>
    </citation>
    <scope>NUCLEOTIDE SEQUENCE [LARGE SCALE GENOMIC DNA]</scope>
    <source>
        <strain evidence="2 3">0861</strain>
    </source>
</reference>
<protein>
    <submittedName>
        <fullName evidence="2">Uncharacterized protein</fullName>
    </submittedName>
</protein>
<dbReference type="STRING" id="708197.A0A166V3E4"/>
<accession>A0A166V3E4</accession>
<organism evidence="2 3">
    <name type="scientific">Colletotrichum tofieldiae</name>
    <dbReference type="NCBI Taxonomy" id="708197"/>
    <lineage>
        <taxon>Eukaryota</taxon>
        <taxon>Fungi</taxon>
        <taxon>Dikarya</taxon>
        <taxon>Ascomycota</taxon>
        <taxon>Pezizomycotina</taxon>
        <taxon>Sordariomycetes</taxon>
        <taxon>Hypocreomycetidae</taxon>
        <taxon>Glomerellales</taxon>
        <taxon>Glomerellaceae</taxon>
        <taxon>Colletotrichum</taxon>
        <taxon>Colletotrichum spaethianum species complex</taxon>
    </lineage>
</organism>
<proteinExistence type="predicted"/>
<evidence type="ECO:0000313" key="2">
    <source>
        <dbReference type="EMBL" id="KZL74114.1"/>
    </source>
</evidence>
<dbReference type="Proteomes" id="UP000076552">
    <property type="component" value="Unassembled WGS sequence"/>
</dbReference>
<name>A0A166V3E4_9PEZI</name>
<evidence type="ECO:0000313" key="3">
    <source>
        <dbReference type="Proteomes" id="UP000076552"/>
    </source>
</evidence>